<dbReference type="AlphaFoldDB" id="A0A518IYS5"/>
<proteinExistence type="predicted"/>
<sequence length="216" mass="24035">MRRLQESVALSPLLVELGIVVAQRGSHFFLEFDYGGTAIPLARITPMKESPAFALESEGDSGWVLYGQGTPSRIVKLLCNDTLGTFHALGGIDQVLRNSAKKVPEVVQKTPRTFAYKRTNAPCSLQEALYFHFGIPLVVAMEPREYYRQHAEPSLLETSDDQHQVLIRFCSRNPANPRILGHGYYRLLGGDWYGIGVPPEVANTLDEAEAYLKSTL</sequence>
<accession>A0A518IYS5</accession>
<reference evidence="1 2" key="1">
    <citation type="submission" date="2019-02" db="EMBL/GenBank/DDBJ databases">
        <title>Deep-cultivation of Planctomycetes and their phenomic and genomic characterization uncovers novel biology.</title>
        <authorList>
            <person name="Wiegand S."/>
            <person name="Jogler M."/>
            <person name="Boedeker C."/>
            <person name="Pinto D."/>
            <person name="Vollmers J."/>
            <person name="Rivas-Marin E."/>
            <person name="Kohn T."/>
            <person name="Peeters S.H."/>
            <person name="Heuer A."/>
            <person name="Rast P."/>
            <person name="Oberbeckmann S."/>
            <person name="Bunk B."/>
            <person name="Jeske O."/>
            <person name="Meyerdierks A."/>
            <person name="Storesund J.E."/>
            <person name="Kallscheuer N."/>
            <person name="Luecker S."/>
            <person name="Lage O.M."/>
            <person name="Pohl T."/>
            <person name="Merkel B.J."/>
            <person name="Hornburger P."/>
            <person name="Mueller R.-W."/>
            <person name="Bruemmer F."/>
            <person name="Labrenz M."/>
            <person name="Spormann A.M."/>
            <person name="Op den Camp H."/>
            <person name="Overmann J."/>
            <person name="Amann R."/>
            <person name="Jetten M.S.M."/>
            <person name="Mascher T."/>
            <person name="Medema M.H."/>
            <person name="Devos D.P."/>
            <person name="Kaster A.-K."/>
            <person name="Ovreas L."/>
            <person name="Rohde M."/>
            <person name="Galperin M.Y."/>
            <person name="Jogler C."/>
        </authorList>
    </citation>
    <scope>NUCLEOTIDE SEQUENCE [LARGE SCALE GENOMIC DNA]</scope>
    <source>
        <strain evidence="1 2">Mal33</strain>
    </source>
</reference>
<protein>
    <submittedName>
        <fullName evidence="1">Uncharacterized protein</fullName>
    </submittedName>
</protein>
<name>A0A518IYS5_9BACT</name>
<gene>
    <name evidence="1" type="ORF">Mal33_42520</name>
</gene>
<evidence type="ECO:0000313" key="2">
    <source>
        <dbReference type="Proteomes" id="UP000316770"/>
    </source>
</evidence>
<dbReference type="EMBL" id="CP036318">
    <property type="protein sequence ID" value="QDV58234.1"/>
    <property type="molecule type" value="Genomic_DNA"/>
</dbReference>
<dbReference type="Proteomes" id="UP000316770">
    <property type="component" value="Chromosome"/>
</dbReference>
<organism evidence="1 2">
    <name type="scientific">Rosistilla oblonga</name>
    <dbReference type="NCBI Taxonomy" id="2527990"/>
    <lineage>
        <taxon>Bacteria</taxon>
        <taxon>Pseudomonadati</taxon>
        <taxon>Planctomycetota</taxon>
        <taxon>Planctomycetia</taxon>
        <taxon>Pirellulales</taxon>
        <taxon>Pirellulaceae</taxon>
        <taxon>Rosistilla</taxon>
    </lineage>
</organism>
<evidence type="ECO:0000313" key="1">
    <source>
        <dbReference type="EMBL" id="QDV58234.1"/>
    </source>
</evidence>
<keyword evidence="2" id="KW-1185">Reference proteome</keyword>